<name>A0A8S3QIQ1_MYTED</name>
<dbReference type="EMBL" id="CAJPWZ010000462">
    <property type="protein sequence ID" value="CAG2193643.1"/>
    <property type="molecule type" value="Genomic_DNA"/>
</dbReference>
<dbReference type="PANTHER" id="PTHR33050">
    <property type="entry name" value="REVERSE TRANSCRIPTASE DOMAIN-CONTAINING PROTEIN"/>
    <property type="match status" value="1"/>
</dbReference>
<dbReference type="Gene3D" id="3.30.70.270">
    <property type="match status" value="1"/>
</dbReference>
<sequence>MFLKFRFYNHDNGKLNFFLLKIVTPYANSAISDRQWDLNNPSNWTSQKFREELDKKGIKTPSSLPKSVLKQLYIENSNTSGITTPQIQQNRTISDNDTSSPLSTEPEVAVTDSGTNVQPLASLDINNIPVPNTSLAEQDTMSVNHQVTSSNTGGITNDIPMQNSNFNSMATMSTMLAHCFSGFQQSLNHFNQNLNKGTNTDSSGFNLQQWYKAQSSTTNHMDQVPNIPIFQTGLQQDLIYPSPTVQQLDARDSSTQHGFQGVRSDSFSNVDIISPILQKQIIEGKDINLASLLIPKYECPQTNNILANGIELNVSGKPDPRLNRKLSLQEFIRAFGKFKREATSPINVDKLEIELLSYPDKSFVKYLCNGLRKGFDTMISEVNLPTKECRNSFSARSQPEITSALISVEVERGYMYGPFNNLPFQNYRVSPIGIAEGKYSNKKRLILDLSSPHNDDEHSSINDLIDKNNCSMSYVKIDDAIDIILRLGRNSWLCKFDISDAFKICPIFPSQWPFFCIKWCEMYYFFVRLTFGCRSSPKIFDHVSQAICHIATQNYKILNILHLLDDFLTIDSPSADGERTMAIMMMIFKKLNIPVASHKTIGPVKCLEYLGIILDTEKMEARLPTNKVERICEFISKIYRKRKCTKRELLQLLGHLNFVQVERPD</sequence>
<dbReference type="InterPro" id="IPR052055">
    <property type="entry name" value="Hepadnavirus_pol/RT"/>
</dbReference>
<accession>A0A8S3QIQ1</accession>
<dbReference type="AlphaFoldDB" id="A0A8S3QIQ1"/>
<keyword evidence="4" id="KW-1185">Reference proteome</keyword>
<dbReference type="Gene3D" id="3.10.10.10">
    <property type="entry name" value="HIV Type 1 Reverse Transcriptase, subunit A, domain 1"/>
    <property type="match status" value="1"/>
</dbReference>
<proteinExistence type="predicted"/>
<protein>
    <recommendedName>
        <fullName evidence="2">Reverse transcriptase domain-containing protein</fullName>
    </recommendedName>
</protein>
<reference evidence="3" key="1">
    <citation type="submission" date="2021-03" db="EMBL/GenBank/DDBJ databases">
        <authorList>
            <person name="Bekaert M."/>
        </authorList>
    </citation>
    <scope>NUCLEOTIDE SEQUENCE</scope>
</reference>
<gene>
    <name evidence="3" type="ORF">MEDL_8759</name>
</gene>
<dbReference type="InterPro" id="IPR043502">
    <property type="entry name" value="DNA/RNA_pol_sf"/>
</dbReference>
<dbReference type="Proteomes" id="UP000683360">
    <property type="component" value="Unassembled WGS sequence"/>
</dbReference>
<evidence type="ECO:0000259" key="2">
    <source>
        <dbReference type="Pfam" id="PF00078"/>
    </source>
</evidence>
<dbReference type="SUPFAM" id="SSF56672">
    <property type="entry name" value="DNA/RNA polymerases"/>
    <property type="match status" value="1"/>
</dbReference>
<feature type="compositionally biased region" description="Polar residues" evidence="1">
    <location>
        <begin position="80"/>
        <end position="103"/>
    </location>
</feature>
<feature type="domain" description="Reverse transcriptase" evidence="2">
    <location>
        <begin position="469"/>
        <end position="614"/>
    </location>
</feature>
<dbReference type="Pfam" id="PF00078">
    <property type="entry name" value="RVT_1"/>
    <property type="match status" value="1"/>
</dbReference>
<feature type="region of interest" description="Disordered" evidence="1">
    <location>
        <begin position="80"/>
        <end position="113"/>
    </location>
</feature>
<evidence type="ECO:0000313" key="3">
    <source>
        <dbReference type="EMBL" id="CAG2193643.1"/>
    </source>
</evidence>
<organism evidence="3 4">
    <name type="scientific">Mytilus edulis</name>
    <name type="common">Blue mussel</name>
    <dbReference type="NCBI Taxonomy" id="6550"/>
    <lineage>
        <taxon>Eukaryota</taxon>
        <taxon>Metazoa</taxon>
        <taxon>Spiralia</taxon>
        <taxon>Lophotrochozoa</taxon>
        <taxon>Mollusca</taxon>
        <taxon>Bivalvia</taxon>
        <taxon>Autobranchia</taxon>
        <taxon>Pteriomorphia</taxon>
        <taxon>Mytilida</taxon>
        <taxon>Mytiloidea</taxon>
        <taxon>Mytilidae</taxon>
        <taxon>Mytilinae</taxon>
        <taxon>Mytilus</taxon>
    </lineage>
</organism>
<dbReference type="InterPro" id="IPR043128">
    <property type="entry name" value="Rev_trsase/Diguanyl_cyclase"/>
</dbReference>
<evidence type="ECO:0000313" key="4">
    <source>
        <dbReference type="Proteomes" id="UP000683360"/>
    </source>
</evidence>
<dbReference type="InterPro" id="IPR000477">
    <property type="entry name" value="RT_dom"/>
</dbReference>
<evidence type="ECO:0000256" key="1">
    <source>
        <dbReference type="SAM" id="MobiDB-lite"/>
    </source>
</evidence>
<dbReference type="PANTHER" id="PTHR33050:SF7">
    <property type="entry name" value="RIBONUCLEASE H"/>
    <property type="match status" value="1"/>
</dbReference>
<comment type="caution">
    <text evidence="3">The sequence shown here is derived from an EMBL/GenBank/DDBJ whole genome shotgun (WGS) entry which is preliminary data.</text>
</comment>